<keyword evidence="1" id="KW-0812">Transmembrane</keyword>
<dbReference type="EMBL" id="DRZI01000319">
    <property type="protein sequence ID" value="HHP82470.1"/>
    <property type="molecule type" value="Genomic_DNA"/>
</dbReference>
<feature type="transmembrane region" description="Helical" evidence="1">
    <location>
        <begin position="12"/>
        <end position="33"/>
    </location>
</feature>
<comment type="caution">
    <text evidence="2">The sequence shown here is derived from an EMBL/GenBank/DDBJ whole genome shotgun (WGS) entry which is preliminary data.</text>
</comment>
<sequence length="119" mass="13664">MNIMVFDPFTVTILLTSAMALLASIVYILILSIRRARVTQIGEEMYIGGESEDILSLKVPSVLALYWGIIKRSWKDAFNILRDVIHSGILNEWYGYMSIWLSFLLLLSIIAIAIYMYIR</sequence>
<dbReference type="EMBL" id="DRUB01000176">
    <property type="protein sequence ID" value="HHR96892.1"/>
    <property type="molecule type" value="Genomic_DNA"/>
</dbReference>
<accession>A0A7C5TLY9</accession>
<evidence type="ECO:0000256" key="1">
    <source>
        <dbReference type="SAM" id="Phobius"/>
    </source>
</evidence>
<keyword evidence="1" id="KW-1133">Transmembrane helix</keyword>
<keyword evidence="1" id="KW-0472">Membrane</keyword>
<reference evidence="2" key="1">
    <citation type="journal article" date="2020" name="mSystems">
        <title>Genome- and Community-Level Interaction Insights into Carbon Utilization and Element Cycling Functions of Hydrothermarchaeota in Hydrothermal Sediment.</title>
        <authorList>
            <person name="Zhou Z."/>
            <person name="Liu Y."/>
            <person name="Xu W."/>
            <person name="Pan J."/>
            <person name="Luo Z.H."/>
            <person name="Li M."/>
        </authorList>
    </citation>
    <scope>NUCLEOTIDE SEQUENCE [LARGE SCALE GENOMIC DNA]</scope>
    <source>
        <strain evidence="3">SpSt-1</strain>
        <strain evidence="2">SpSt-1121</strain>
    </source>
</reference>
<organism evidence="2">
    <name type="scientific">Ignisphaera aggregans</name>
    <dbReference type="NCBI Taxonomy" id="334771"/>
    <lineage>
        <taxon>Archaea</taxon>
        <taxon>Thermoproteota</taxon>
        <taxon>Thermoprotei</taxon>
        <taxon>Desulfurococcales</taxon>
        <taxon>Desulfurococcaceae</taxon>
        <taxon>Ignisphaera</taxon>
    </lineage>
</organism>
<evidence type="ECO:0000313" key="3">
    <source>
        <dbReference type="EMBL" id="HHR96892.1"/>
    </source>
</evidence>
<proteinExistence type="predicted"/>
<evidence type="ECO:0008006" key="4">
    <source>
        <dbReference type="Google" id="ProtNLM"/>
    </source>
</evidence>
<feature type="transmembrane region" description="Helical" evidence="1">
    <location>
        <begin position="94"/>
        <end position="118"/>
    </location>
</feature>
<evidence type="ECO:0000313" key="2">
    <source>
        <dbReference type="EMBL" id="HHP82470.1"/>
    </source>
</evidence>
<gene>
    <name evidence="3" type="ORF">ENL47_08895</name>
    <name evidence="2" type="ORF">ENM84_07385</name>
</gene>
<name>A0A7C5TLY9_9CREN</name>
<dbReference type="AlphaFoldDB" id="A0A7C5TLY9"/>
<protein>
    <recommendedName>
        <fullName evidence="4">Sodium:proton antiporter</fullName>
    </recommendedName>
</protein>